<feature type="region of interest" description="Disordered" evidence="1">
    <location>
        <begin position="1"/>
        <end position="24"/>
    </location>
</feature>
<keyword evidence="3" id="KW-1185">Reference proteome</keyword>
<reference evidence="2 3" key="1">
    <citation type="journal article" date="2014" name="PLoS ONE">
        <title>Global Analysis of Gene Expression Profiles in Physic Nut (Jatropha curcas L.) Seedlings Exposed to Salt Stress.</title>
        <authorList>
            <person name="Zhang L."/>
            <person name="Zhang C."/>
            <person name="Wu P."/>
            <person name="Chen Y."/>
            <person name="Li M."/>
            <person name="Jiang H."/>
            <person name="Wu G."/>
        </authorList>
    </citation>
    <scope>NUCLEOTIDE SEQUENCE [LARGE SCALE GENOMIC DNA]</scope>
    <source>
        <strain evidence="3">cv. GZQX0401</strain>
        <tissue evidence="2">Young leaves</tissue>
    </source>
</reference>
<accession>A0A067KHH0</accession>
<dbReference type="AlphaFoldDB" id="A0A067KHH0"/>
<protein>
    <submittedName>
        <fullName evidence="2">Uncharacterized protein</fullName>
    </submittedName>
</protein>
<organism evidence="2 3">
    <name type="scientific">Jatropha curcas</name>
    <name type="common">Barbados nut</name>
    <dbReference type="NCBI Taxonomy" id="180498"/>
    <lineage>
        <taxon>Eukaryota</taxon>
        <taxon>Viridiplantae</taxon>
        <taxon>Streptophyta</taxon>
        <taxon>Embryophyta</taxon>
        <taxon>Tracheophyta</taxon>
        <taxon>Spermatophyta</taxon>
        <taxon>Magnoliopsida</taxon>
        <taxon>eudicotyledons</taxon>
        <taxon>Gunneridae</taxon>
        <taxon>Pentapetalae</taxon>
        <taxon>rosids</taxon>
        <taxon>fabids</taxon>
        <taxon>Malpighiales</taxon>
        <taxon>Euphorbiaceae</taxon>
        <taxon>Crotonoideae</taxon>
        <taxon>Jatropheae</taxon>
        <taxon>Jatropha</taxon>
    </lineage>
</organism>
<feature type="compositionally biased region" description="Polar residues" evidence="1">
    <location>
        <begin position="12"/>
        <end position="22"/>
    </location>
</feature>
<gene>
    <name evidence="2" type="ORF">JCGZ_09015</name>
</gene>
<evidence type="ECO:0000313" key="2">
    <source>
        <dbReference type="EMBL" id="KDP35577.1"/>
    </source>
</evidence>
<dbReference type="EMBL" id="KK914482">
    <property type="protein sequence ID" value="KDP35577.1"/>
    <property type="molecule type" value="Genomic_DNA"/>
</dbReference>
<proteinExistence type="predicted"/>
<dbReference type="Proteomes" id="UP000027138">
    <property type="component" value="Unassembled WGS sequence"/>
</dbReference>
<feature type="region of interest" description="Disordered" evidence="1">
    <location>
        <begin position="87"/>
        <end position="106"/>
    </location>
</feature>
<sequence length="106" mass="11193">MWDLGGYPNKPPLQSRTTQIVTSPPGIICPPSCTAATTLRDTPPDLLLSGRLSTQGTTCRSSSSLGPVVTTSHRDFLTSAQFTPAPNQGFDTTLIGPRVPSNPELV</sequence>
<name>A0A067KHH0_JATCU</name>
<evidence type="ECO:0000256" key="1">
    <source>
        <dbReference type="SAM" id="MobiDB-lite"/>
    </source>
</evidence>
<evidence type="ECO:0000313" key="3">
    <source>
        <dbReference type="Proteomes" id="UP000027138"/>
    </source>
</evidence>